<organism evidence="3">
    <name type="scientific">uncultured Caudovirales phage</name>
    <dbReference type="NCBI Taxonomy" id="2100421"/>
    <lineage>
        <taxon>Viruses</taxon>
        <taxon>Duplodnaviria</taxon>
        <taxon>Heunggongvirae</taxon>
        <taxon>Uroviricota</taxon>
        <taxon>Caudoviricetes</taxon>
        <taxon>Peduoviridae</taxon>
        <taxon>Maltschvirus</taxon>
        <taxon>Maltschvirus maltsch</taxon>
    </lineage>
</organism>
<dbReference type="EMBL" id="LR798385">
    <property type="protein sequence ID" value="CAB5228445.1"/>
    <property type="molecule type" value="Genomic_DNA"/>
</dbReference>
<dbReference type="EMBL" id="LR797278">
    <property type="protein sequence ID" value="CAB4199263.1"/>
    <property type="molecule type" value="Genomic_DNA"/>
</dbReference>
<protein>
    <submittedName>
        <fullName evidence="3">Uncharacterized protein</fullName>
    </submittedName>
</protein>
<dbReference type="EMBL" id="LR797042">
    <property type="protein sequence ID" value="CAB4183324.1"/>
    <property type="molecule type" value="Genomic_DNA"/>
</dbReference>
<proteinExistence type="predicted"/>
<name>A0A6J7XC90_9CAUD</name>
<accession>A0A6J7XC90</accession>
<reference evidence="3" key="1">
    <citation type="submission" date="2020-05" db="EMBL/GenBank/DDBJ databases">
        <authorList>
            <person name="Chiriac C."/>
            <person name="Salcher M."/>
            <person name="Ghai R."/>
            <person name="Kavagutti S V."/>
        </authorList>
    </citation>
    <scope>NUCLEOTIDE SEQUENCE</scope>
</reference>
<gene>
    <name evidence="1" type="ORF">UFOVP1084_49</name>
    <name evidence="2" type="ORF">UFOVP1328_29</name>
    <name evidence="3" type="ORF">UFOVP1532_60</name>
</gene>
<evidence type="ECO:0000313" key="3">
    <source>
        <dbReference type="EMBL" id="CAB5228445.1"/>
    </source>
</evidence>
<evidence type="ECO:0000313" key="2">
    <source>
        <dbReference type="EMBL" id="CAB4199263.1"/>
    </source>
</evidence>
<evidence type="ECO:0000313" key="1">
    <source>
        <dbReference type="EMBL" id="CAB4183324.1"/>
    </source>
</evidence>
<sequence>MARVSKLTDPDFAREVAEAYVLGMTRAEMAIRFDCHPDTITVWKRDLRVRTIAKQLHEDRIMEMTRKVDAEMQARLNSQKIQGMDDETLLKFRKELIGDKRIIELSGAVDTGAAKGDLWKSLDSDPALALKLAALMSGDEDE</sequence>